<dbReference type="EMBL" id="VDBS01000032">
    <property type="protein sequence ID" value="TNB57840.1"/>
    <property type="molecule type" value="Genomic_DNA"/>
</dbReference>
<protein>
    <recommendedName>
        <fullName evidence="3">Uracil-DNA glycosylase family protein</fullName>
    </recommendedName>
</protein>
<sequence length="160" mass="18070">MMSFLISLARNTLKRGGVDSKCPNCIESKLPKSLQEILKDETKRKKLIIFINPPYAEATSGMTPAGTGKNKDGVALGNATYERYKDSMGKASNELFAQFFFRIYKEIPHCKLASFSTLKYVNASNFVKFREKFKAKFLKGFICPAYTFDNVKGNFPIGFF</sequence>
<accession>A0AAX2ULL8</accession>
<proteinExistence type="predicted"/>
<evidence type="ECO:0000313" key="1">
    <source>
        <dbReference type="EMBL" id="TNB57840.1"/>
    </source>
</evidence>
<comment type="caution">
    <text evidence="1">The sequence shown here is derived from an EMBL/GenBank/DDBJ whole genome shotgun (WGS) entry which is preliminary data.</text>
</comment>
<dbReference type="Proteomes" id="UP000306813">
    <property type="component" value="Unassembled WGS sequence"/>
</dbReference>
<name>A0AAX2ULL8_9BACT</name>
<evidence type="ECO:0008006" key="3">
    <source>
        <dbReference type="Google" id="ProtNLM"/>
    </source>
</evidence>
<reference evidence="1 2" key="1">
    <citation type="submission" date="2019-05" db="EMBL/GenBank/DDBJ databases">
        <title>Draft genomes of eight strains of Campylobacter helveticus isolated from cats and a dog in New Zealand.</title>
        <authorList>
            <person name="Bojanic K."/>
            <person name="Midwinter A.C."/>
            <person name="Biggs P.J."/>
            <person name="Acke E."/>
            <person name="Cornelius A.J."/>
            <person name="Marshall J.C."/>
        </authorList>
    </citation>
    <scope>NUCLEOTIDE SEQUENCE [LARGE SCALE GENOMIC DNA]</scope>
    <source>
        <strain evidence="1 2">ACP123b</strain>
    </source>
</reference>
<organism evidence="1 2">
    <name type="scientific">Campylobacter helveticus</name>
    <dbReference type="NCBI Taxonomy" id="28898"/>
    <lineage>
        <taxon>Bacteria</taxon>
        <taxon>Pseudomonadati</taxon>
        <taxon>Campylobacterota</taxon>
        <taxon>Epsilonproteobacteria</taxon>
        <taxon>Campylobacterales</taxon>
        <taxon>Campylobacteraceae</taxon>
        <taxon>Campylobacter</taxon>
    </lineage>
</organism>
<evidence type="ECO:0000313" key="2">
    <source>
        <dbReference type="Proteomes" id="UP000306813"/>
    </source>
</evidence>
<dbReference type="AlphaFoldDB" id="A0AAX2ULL8"/>
<gene>
    <name evidence="1" type="ORF">FDW42_04095</name>
</gene>